<protein>
    <submittedName>
        <fullName evidence="2">Uncharacterized protein</fullName>
    </submittedName>
</protein>
<organism evidence="2">
    <name type="scientific">Arundo donax</name>
    <name type="common">Giant reed</name>
    <name type="synonym">Donax arundinaceus</name>
    <dbReference type="NCBI Taxonomy" id="35708"/>
    <lineage>
        <taxon>Eukaryota</taxon>
        <taxon>Viridiplantae</taxon>
        <taxon>Streptophyta</taxon>
        <taxon>Embryophyta</taxon>
        <taxon>Tracheophyta</taxon>
        <taxon>Spermatophyta</taxon>
        <taxon>Magnoliopsida</taxon>
        <taxon>Liliopsida</taxon>
        <taxon>Poales</taxon>
        <taxon>Poaceae</taxon>
        <taxon>PACMAD clade</taxon>
        <taxon>Arundinoideae</taxon>
        <taxon>Arundineae</taxon>
        <taxon>Arundo</taxon>
    </lineage>
</organism>
<keyword evidence="1" id="KW-0732">Signal</keyword>
<reference evidence="2" key="2">
    <citation type="journal article" date="2015" name="Data Brief">
        <title>Shoot transcriptome of the giant reed, Arundo donax.</title>
        <authorList>
            <person name="Barrero R.A."/>
            <person name="Guerrero F.D."/>
            <person name="Moolhuijzen P."/>
            <person name="Goolsby J.A."/>
            <person name="Tidwell J."/>
            <person name="Bellgard S.E."/>
            <person name="Bellgard M.I."/>
        </authorList>
    </citation>
    <scope>NUCLEOTIDE SEQUENCE</scope>
    <source>
        <tissue evidence="2">Shoot tissue taken approximately 20 cm above the soil surface</tissue>
    </source>
</reference>
<evidence type="ECO:0000256" key="1">
    <source>
        <dbReference type="SAM" id="SignalP"/>
    </source>
</evidence>
<feature type="chain" id="PRO_5002046853" evidence="1">
    <location>
        <begin position="27"/>
        <end position="48"/>
    </location>
</feature>
<name>A0A0A9EAV8_ARUDO</name>
<dbReference type="AlphaFoldDB" id="A0A0A9EAV8"/>
<accession>A0A0A9EAV8</accession>
<feature type="signal peptide" evidence="1">
    <location>
        <begin position="1"/>
        <end position="26"/>
    </location>
</feature>
<proteinExistence type="predicted"/>
<evidence type="ECO:0000313" key="2">
    <source>
        <dbReference type="EMBL" id="JAD96153.1"/>
    </source>
</evidence>
<reference evidence="2" key="1">
    <citation type="submission" date="2014-09" db="EMBL/GenBank/DDBJ databases">
        <authorList>
            <person name="Magalhaes I.L.F."/>
            <person name="Oliveira U."/>
            <person name="Santos F.R."/>
            <person name="Vidigal T.H.D.A."/>
            <person name="Brescovit A.D."/>
            <person name="Santos A.J."/>
        </authorList>
    </citation>
    <scope>NUCLEOTIDE SEQUENCE</scope>
    <source>
        <tissue evidence="2">Shoot tissue taken approximately 20 cm above the soil surface</tissue>
    </source>
</reference>
<sequence>MFLQMLYWNFLKGLLLLRLQRSLITSLTCPPFLFVVPLMVQSEMSVET</sequence>
<dbReference type="EMBL" id="GBRH01201742">
    <property type="protein sequence ID" value="JAD96153.1"/>
    <property type="molecule type" value="Transcribed_RNA"/>
</dbReference>